<dbReference type="GO" id="GO:0007094">
    <property type="term" value="P:mitotic spindle assembly checkpoint signaling"/>
    <property type="evidence" value="ECO:0007669"/>
    <property type="project" value="InterPro"/>
</dbReference>
<sequence>MVIDMTDFEYQKENIVPLPQGRSAKILSALYAKDSVIDKIHETDSLTGKELREIRKKEFENELKDIDEVDDPLDTYFKYINWIQENYPTGNDTETGLLSLLETVLKKYQSDPRYLNDGRYLRLWFLYAHYSQEPIEIFKFLSVNDIGQNLSTYYEEYALFMETQNKYKEANEIYTLGINRKAQPIERLRKRYIEFQKRMILSVNKPADEIDSPSKDDHQVKSSFLNTKNSSHTKRIPLQVKRVSSTATDFSHINDQNRNPNIGNDNNASFTIFEDKEKPKDIKDELFGSHQEQKNQKDVFSSEHSKHTPKGNLLVPSADETNEWHELGTHNLRRKENIRELESWRNVTIPQKTSLINRRFLNGSNGSQSPVSFTVFEDPVEPEIKTPTTTLQDNIYQSTNTNCNEKPKSNEVYRCLMNMIYAQSINNLYKEIVKEKERIITRKRAGLRNERMNENLRKLDEKTFNKIKKNIDWSYDPQKNNHYNSFECKSISEFSIEEIRAKYHEKGQLKKHREEEVLIETTSIQTIPSHSLISSSLSPSPSPILSSSSSSKNNKNTPLKSKSSPSSHSSKDGSVTNRSPPLKKYKSLTEISIPPNTIHSISNINANVNVNNTPKNKAKMKIQSNNTHNEEDKENQMKADPYTYNEYDSNNNNNNEREEEDEETRYTVKQDLKLFIPHDLSTETFSPPSIPRTRLLTKKALNSRSPSTTLSGGRNHKSPSSIPRLRHAPGTLKALLKAKTTRTSTILSSTSKSITTIKTPVKSNNLTINSPTLLQSTPSRISSKSNSNSSVTLLGYSSRTPTPRSSNRILTKSTSISTTSSPYASTSSSSKSKNKTNPNSTSIISSSPSSSSASILKVYSNTDYKSPYTPIASKLRPPMVSSPSPFISSTPTHSNSKEKVMDPFGRHESFHLKNSPTVTIYTKNAYAVVNEWFNEPCDEENMDNLYMENTISGSDIDNTFFLKKKK</sequence>
<feature type="compositionally biased region" description="Low complexity" evidence="1">
    <location>
        <begin position="797"/>
        <end position="850"/>
    </location>
</feature>
<dbReference type="FunFam" id="1.25.40.430:FF:000003">
    <property type="entry name" value="Checkpoint serine/threonine-protein kinase BUB1"/>
    <property type="match status" value="1"/>
</dbReference>
<dbReference type="Proteomes" id="UP000193920">
    <property type="component" value="Unassembled WGS sequence"/>
</dbReference>
<evidence type="ECO:0000256" key="1">
    <source>
        <dbReference type="SAM" id="MobiDB-lite"/>
    </source>
</evidence>
<feature type="compositionally biased region" description="Polar residues" evidence="1">
    <location>
        <begin position="763"/>
        <end position="775"/>
    </location>
</feature>
<feature type="region of interest" description="Disordered" evidence="1">
    <location>
        <begin position="530"/>
        <end position="588"/>
    </location>
</feature>
<proteinExistence type="predicted"/>
<feature type="region of interest" description="Disordered" evidence="1">
    <location>
        <begin position="763"/>
        <end position="850"/>
    </location>
</feature>
<feature type="region of interest" description="Disordered" evidence="1">
    <location>
        <begin position="206"/>
        <end position="228"/>
    </location>
</feature>
<feature type="region of interest" description="Disordered" evidence="1">
    <location>
        <begin position="289"/>
        <end position="318"/>
    </location>
</feature>
<dbReference type="Pfam" id="PF08311">
    <property type="entry name" value="Mad3_BUB1_I"/>
    <property type="match status" value="1"/>
</dbReference>
<feature type="compositionally biased region" description="Low complexity" evidence="1">
    <location>
        <begin position="776"/>
        <end position="790"/>
    </location>
</feature>
<feature type="region of interest" description="Disordered" evidence="1">
    <location>
        <begin position="607"/>
        <end position="665"/>
    </location>
</feature>
<feature type="compositionally biased region" description="Low complexity" evidence="1">
    <location>
        <begin position="642"/>
        <end position="654"/>
    </location>
</feature>
<accession>A0A1Y2CKJ8</accession>
<feature type="compositionally biased region" description="Polar residues" evidence="1">
    <location>
        <begin position="700"/>
        <end position="712"/>
    </location>
</feature>
<comment type="caution">
    <text evidence="3">The sequence shown here is derived from an EMBL/GenBank/DDBJ whole genome shotgun (WGS) entry which is preliminary data.</text>
</comment>
<dbReference type="InterPro" id="IPR015661">
    <property type="entry name" value="Bub1/Mad3"/>
</dbReference>
<gene>
    <name evidence="3" type="ORF">LY90DRAFT_509042</name>
</gene>
<feature type="compositionally biased region" description="Basic and acidic residues" evidence="1">
    <location>
        <begin position="289"/>
        <end position="306"/>
    </location>
</feature>
<feature type="region of interest" description="Disordered" evidence="1">
    <location>
        <begin position="680"/>
        <end position="729"/>
    </location>
</feature>
<organism evidence="3 4">
    <name type="scientific">Neocallimastix californiae</name>
    <dbReference type="NCBI Taxonomy" id="1754190"/>
    <lineage>
        <taxon>Eukaryota</taxon>
        <taxon>Fungi</taxon>
        <taxon>Fungi incertae sedis</taxon>
        <taxon>Chytridiomycota</taxon>
        <taxon>Chytridiomycota incertae sedis</taxon>
        <taxon>Neocallimastigomycetes</taxon>
        <taxon>Neocallimastigales</taxon>
        <taxon>Neocallimastigaceae</taxon>
        <taxon>Neocallimastix</taxon>
    </lineage>
</organism>
<feature type="domain" description="BUB1 N-terminal" evidence="2">
    <location>
        <begin position="59"/>
        <end position="217"/>
    </location>
</feature>
<evidence type="ECO:0000313" key="3">
    <source>
        <dbReference type="EMBL" id="ORY47548.1"/>
    </source>
</evidence>
<evidence type="ECO:0000259" key="2">
    <source>
        <dbReference type="PROSITE" id="PS51489"/>
    </source>
</evidence>
<feature type="compositionally biased region" description="Low complexity" evidence="1">
    <location>
        <begin position="530"/>
        <end position="568"/>
    </location>
</feature>
<dbReference type="SMART" id="SM00777">
    <property type="entry name" value="Mad3_BUB1_I"/>
    <property type="match status" value="1"/>
</dbReference>
<dbReference type="PROSITE" id="PS51489">
    <property type="entry name" value="BUB1_N"/>
    <property type="match status" value="1"/>
</dbReference>
<feature type="compositionally biased region" description="Basic and acidic residues" evidence="1">
    <location>
        <begin position="628"/>
        <end position="637"/>
    </location>
</feature>
<dbReference type="Gene3D" id="1.25.40.430">
    <property type="match status" value="1"/>
</dbReference>
<dbReference type="PANTHER" id="PTHR14030">
    <property type="entry name" value="MITOTIC CHECKPOINT SERINE/THREONINE-PROTEIN KINASE BUB1"/>
    <property type="match status" value="1"/>
</dbReference>
<evidence type="ECO:0000313" key="4">
    <source>
        <dbReference type="Proteomes" id="UP000193920"/>
    </source>
</evidence>
<dbReference type="OrthoDB" id="248495at2759"/>
<dbReference type="AlphaFoldDB" id="A0A1Y2CKJ8"/>
<dbReference type="EMBL" id="MCOG01000104">
    <property type="protein sequence ID" value="ORY47548.1"/>
    <property type="molecule type" value="Genomic_DNA"/>
</dbReference>
<dbReference type="STRING" id="1754190.A0A1Y2CKJ8"/>
<protein>
    <recommendedName>
        <fullName evidence="2">BUB1 N-terminal domain-containing protein</fullName>
    </recommendedName>
</protein>
<keyword evidence="4" id="KW-1185">Reference proteome</keyword>
<reference evidence="3 4" key="1">
    <citation type="submission" date="2016-08" db="EMBL/GenBank/DDBJ databases">
        <title>A Parts List for Fungal Cellulosomes Revealed by Comparative Genomics.</title>
        <authorList>
            <consortium name="DOE Joint Genome Institute"/>
            <person name="Haitjema C.H."/>
            <person name="Gilmore S.P."/>
            <person name="Henske J.K."/>
            <person name="Solomon K.V."/>
            <person name="De Groot R."/>
            <person name="Kuo A."/>
            <person name="Mondo S.J."/>
            <person name="Salamov A.A."/>
            <person name="Labutti K."/>
            <person name="Zhao Z."/>
            <person name="Chiniquy J."/>
            <person name="Barry K."/>
            <person name="Brewer H.M."/>
            <person name="Purvine S.O."/>
            <person name="Wright A.T."/>
            <person name="Boxma B."/>
            <person name="Van Alen T."/>
            <person name="Hackstein J.H."/>
            <person name="Baker S.E."/>
            <person name="Grigoriev I.V."/>
            <person name="O'Malley M.A."/>
        </authorList>
    </citation>
    <scope>NUCLEOTIDE SEQUENCE [LARGE SCALE GENOMIC DNA]</scope>
    <source>
        <strain evidence="3 4">G1</strain>
    </source>
</reference>
<dbReference type="InterPro" id="IPR013212">
    <property type="entry name" value="Mad3/Bub1_I"/>
</dbReference>
<name>A0A1Y2CKJ8_9FUNG</name>
<feature type="compositionally biased region" description="Basic and acidic residues" evidence="1">
    <location>
        <begin position="206"/>
        <end position="220"/>
    </location>
</feature>